<dbReference type="AlphaFoldDB" id="A0AAE3GWY6"/>
<evidence type="ECO:0000313" key="1">
    <source>
        <dbReference type="EMBL" id="MCP2731592.1"/>
    </source>
</evidence>
<keyword evidence="2" id="KW-1185">Reference proteome</keyword>
<accession>A0AAE3GWY6</accession>
<gene>
    <name evidence="1" type="ORF">NJ959_24495</name>
</gene>
<reference evidence="1" key="1">
    <citation type="submission" date="2022-06" db="EMBL/GenBank/DDBJ databases">
        <title>New cyanobacteria of genus Symplocastrum in benthos of Lake Baikal.</title>
        <authorList>
            <person name="Sorokovikova E."/>
            <person name="Tikhonova I."/>
            <person name="Krasnopeev A."/>
            <person name="Evseev P."/>
            <person name="Gladkikh A."/>
            <person name="Belykh O."/>
        </authorList>
    </citation>
    <scope>NUCLEOTIDE SEQUENCE</scope>
    <source>
        <strain evidence="1">BBK-W-15</strain>
    </source>
</reference>
<organism evidence="1 2">
    <name type="scientific">Limnofasciculus baicalensis BBK-W-15</name>
    <dbReference type="NCBI Taxonomy" id="2699891"/>
    <lineage>
        <taxon>Bacteria</taxon>
        <taxon>Bacillati</taxon>
        <taxon>Cyanobacteriota</taxon>
        <taxon>Cyanophyceae</taxon>
        <taxon>Coleofasciculales</taxon>
        <taxon>Coleofasciculaceae</taxon>
        <taxon>Limnofasciculus</taxon>
        <taxon>Limnofasciculus baicalensis</taxon>
    </lineage>
</organism>
<evidence type="ECO:0000313" key="2">
    <source>
        <dbReference type="Proteomes" id="UP001204953"/>
    </source>
</evidence>
<proteinExistence type="predicted"/>
<dbReference type="Proteomes" id="UP001204953">
    <property type="component" value="Unassembled WGS sequence"/>
</dbReference>
<dbReference type="RefSeq" id="WP_254014327.1">
    <property type="nucleotide sequence ID" value="NZ_JAMZMM010000356.1"/>
</dbReference>
<dbReference type="EMBL" id="JAMZMM010000356">
    <property type="protein sequence ID" value="MCP2731592.1"/>
    <property type="molecule type" value="Genomic_DNA"/>
</dbReference>
<name>A0AAE3GWY6_9CYAN</name>
<sequence>MTFIRLADVIININCIAAVKFSTYNRCGDGKEIPIVNICLMMPEGALDGEAQVCCQKCCKECQGVEKLEYESDLAIAIWNYFSQCKDVTVIFE</sequence>
<comment type="caution">
    <text evidence="1">The sequence shown here is derived from an EMBL/GenBank/DDBJ whole genome shotgun (WGS) entry which is preliminary data.</text>
</comment>
<protein>
    <submittedName>
        <fullName evidence="1">Uncharacterized protein</fullName>
    </submittedName>
</protein>